<evidence type="ECO:0000313" key="2">
    <source>
        <dbReference type="EMBL" id="EMD16688.1"/>
    </source>
</evidence>
<sequence>MMSAVFTISFQSIGAGKKEFVRKVLFIGIGIVSGIGFVSEAVIELFTSEKQIIICIAAYRILIHKKLI</sequence>
<keyword evidence="1" id="KW-1133">Transmembrane helix</keyword>
<comment type="caution">
    <text evidence="2">The sequence shown here is derived from an EMBL/GenBank/DDBJ whole genome shotgun (WGS) entry which is preliminary data.</text>
</comment>
<feature type="transmembrane region" description="Helical" evidence="1">
    <location>
        <begin position="24"/>
        <end position="43"/>
    </location>
</feature>
<dbReference type="EMBL" id="AGEJ01000016">
    <property type="protein sequence ID" value="EMD16688.1"/>
    <property type="molecule type" value="Genomic_DNA"/>
</dbReference>
<proteinExistence type="predicted"/>
<dbReference type="RefSeq" id="WP_004802738.1">
    <property type="nucleotide sequence ID" value="NZ_KB446648.1"/>
</dbReference>
<gene>
    <name evidence="2" type="ORF">HMPREF9943_01017</name>
</gene>
<organism evidence="2 3">
    <name type="scientific">Eggerthia catenaformis OT 569 = DSM 20559</name>
    <dbReference type="NCBI Taxonomy" id="999415"/>
    <lineage>
        <taxon>Bacteria</taxon>
        <taxon>Bacillati</taxon>
        <taxon>Bacillota</taxon>
        <taxon>Erysipelotrichia</taxon>
        <taxon>Erysipelotrichales</taxon>
        <taxon>Coprobacillaceae</taxon>
        <taxon>Eggerthia</taxon>
    </lineage>
</organism>
<name>M2NEP7_9FIRM</name>
<dbReference type="Proteomes" id="UP000011758">
    <property type="component" value="Unassembled WGS sequence"/>
</dbReference>
<dbReference type="AlphaFoldDB" id="M2NEP7"/>
<protein>
    <submittedName>
        <fullName evidence="2">Uncharacterized protein</fullName>
    </submittedName>
</protein>
<evidence type="ECO:0000313" key="3">
    <source>
        <dbReference type="Proteomes" id="UP000011758"/>
    </source>
</evidence>
<dbReference type="BioCyc" id="ECAT999415-HMP:GTTI-1043-MONOMER"/>
<keyword evidence="1" id="KW-0812">Transmembrane</keyword>
<keyword evidence="1" id="KW-0472">Membrane</keyword>
<dbReference type="STRING" id="999415.HMPREF9943_01017"/>
<accession>M2NEP7</accession>
<reference evidence="2 3" key="1">
    <citation type="submission" date="2013-02" db="EMBL/GenBank/DDBJ databases">
        <title>The Genome Sequence of Lactobacillus catenaformis F0143.</title>
        <authorList>
            <consortium name="The Broad Institute Genome Sequencing Platform"/>
            <person name="Earl A."/>
            <person name="Ward D."/>
            <person name="Feldgarden M."/>
            <person name="Gevers D."/>
            <person name="Izard J."/>
            <person name="Blanton J.M."/>
            <person name="Mathney J."/>
            <person name="Dewhirst F.E."/>
            <person name="Young S.K."/>
            <person name="Zeng Q."/>
            <person name="Gargeya S."/>
            <person name="Fitzgerald M."/>
            <person name="Haas B."/>
            <person name="Abouelleil A."/>
            <person name="Alvarado L."/>
            <person name="Arachchi H.M."/>
            <person name="Berlin A."/>
            <person name="Chapman S.B."/>
            <person name="Gearin G."/>
            <person name="Goldberg J."/>
            <person name="Griggs A."/>
            <person name="Gujja S."/>
            <person name="Hansen M."/>
            <person name="Heiman D."/>
            <person name="Howarth C."/>
            <person name="Larimer J."/>
            <person name="Lui A."/>
            <person name="MacDonald P.J.P."/>
            <person name="McCowen C."/>
            <person name="Montmayeur A."/>
            <person name="Murphy C."/>
            <person name="Neiman D."/>
            <person name="Pearson M."/>
            <person name="Priest M."/>
            <person name="Roberts A."/>
            <person name="Saif S."/>
            <person name="Shea T."/>
            <person name="Sisk P."/>
            <person name="Stolte C."/>
            <person name="Sykes S."/>
            <person name="Wortman J."/>
            <person name="Nusbaum C."/>
            <person name="Birren B."/>
        </authorList>
    </citation>
    <scope>NUCLEOTIDE SEQUENCE [LARGE SCALE GENOMIC DNA]</scope>
    <source>
        <strain evidence="2 3">OT 569</strain>
    </source>
</reference>
<evidence type="ECO:0000256" key="1">
    <source>
        <dbReference type="SAM" id="Phobius"/>
    </source>
</evidence>
<keyword evidence="3" id="KW-1185">Reference proteome</keyword>